<dbReference type="EMBL" id="AEJC01000406">
    <property type="protein sequence ID" value="EKX63831.1"/>
    <property type="molecule type" value="Genomic_DNA"/>
</dbReference>
<sequence>MVRLICACARARACTRARVRGCPRTRFLVRARLLRRARWGHGVLRAGGRPLGAGTRAGARLPCRVLVIRHASIVTAEPVRWQSG</sequence>
<dbReference type="PATRIC" id="fig|698759.3.peg.5505"/>
<accession>L1KST2</accession>
<evidence type="ECO:0000313" key="1">
    <source>
        <dbReference type="EMBL" id="EKX63831.1"/>
    </source>
</evidence>
<evidence type="ECO:0000313" key="2">
    <source>
        <dbReference type="Proteomes" id="UP000010411"/>
    </source>
</evidence>
<keyword evidence="2" id="KW-1185">Reference proteome</keyword>
<organism evidence="1 2">
    <name type="scientific">Streptomyces ipomoeae 91-03</name>
    <dbReference type="NCBI Taxonomy" id="698759"/>
    <lineage>
        <taxon>Bacteria</taxon>
        <taxon>Bacillati</taxon>
        <taxon>Actinomycetota</taxon>
        <taxon>Actinomycetes</taxon>
        <taxon>Kitasatosporales</taxon>
        <taxon>Streptomycetaceae</taxon>
        <taxon>Streptomyces</taxon>
    </lineage>
</organism>
<gene>
    <name evidence="1" type="ORF">STRIP9103_06131</name>
</gene>
<dbReference type="Proteomes" id="UP000010411">
    <property type="component" value="Unassembled WGS sequence"/>
</dbReference>
<name>L1KST2_9ACTN</name>
<protein>
    <submittedName>
        <fullName evidence="1">Uncharacterized protein</fullName>
    </submittedName>
</protein>
<comment type="caution">
    <text evidence="1">The sequence shown here is derived from an EMBL/GenBank/DDBJ whole genome shotgun (WGS) entry which is preliminary data.</text>
</comment>
<reference evidence="1 2" key="1">
    <citation type="submission" date="2012-11" db="EMBL/GenBank/DDBJ databases">
        <authorList>
            <person name="Huguet-Tapia J.C."/>
            <person name="Durkin A.S."/>
            <person name="Pettis G.S."/>
            <person name="Badger J.H."/>
        </authorList>
    </citation>
    <scope>NUCLEOTIDE SEQUENCE [LARGE SCALE GENOMIC DNA]</scope>
    <source>
        <strain evidence="1 2">91-03</strain>
    </source>
</reference>
<dbReference type="AlphaFoldDB" id="L1KST2"/>
<proteinExistence type="predicted"/>